<dbReference type="AlphaFoldDB" id="A0A1C7M474"/>
<keyword evidence="2" id="KW-1185">Reference proteome</keyword>
<accession>A0A1C7M474</accession>
<reference evidence="1 2" key="1">
    <citation type="submission" date="2016-03" db="EMBL/GenBank/DDBJ databases">
        <title>Whole genome sequencing of Grifola frondosa 9006-11.</title>
        <authorList>
            <person name="Min B."/>
            <person name="Park H."/>
            <person name="Kim J.-G."/>
            <person name="Cho H."/>
            <person name="Oh Y.-L."/>
            <person name="Kong W.-S."/>
            <person name="Choi I.-G."/>
        </authorList>
    </citation>
    <scope>NUCLEOTIDE SEQUENCE [LARGE SCALE GENOMIC DNA]</scope>
    <source>
        <strain evidence="1 2">9006-11</strain>
    </source>
</reference>
<dbReference type="Proteomes" id="UP000092993">
    <property type="component" value="Unassembled WGS sequence"/>
</dbReference>
<protein>
    <submittedName>
        <fullName evidence="1">Uncharacterized protein</fullName>
    </submittedName>
</protein>
<evidence type="ECO:0000313" key="1">
    <source>
        <dbReference type="EMBL" id="OBZ71725.1"/>
    </source>
</evidence>
<dbReference type="EMBL" id="LUGG01000011">
    <property type="protein sequence ID" value="OBZ71725.1"/>
    <property type="molecule type" value="Genomic_DNA"/>
</dbReference>
<sequence>MLLQNPLEVITVPSERSEYYANVRDPALFEFFAGLINTQDAHSRDDAALDIEIYAATVWDDVVYNLSWKTMPP</sequence>
<gene>
    <name evidence="1" type="ORF">A0H81_08898</name>
</gene>
<proteinExistence type="predicted"/>
<evidence type="ECO:0000313" key="2">
    <source>
        <dbReference type="Proteomes" id="UP000092993"/>
    </source>
</evidence>
<comment type="caution">
    <text evidence="1">The sequence shown here is derived from an EMBL/GenBank/DDBJ whole genome shotgun (WGS) entry which is preliminary data.</text>
</comment>
<name>A0A1C7M474_GRIFR</name>
<organism evidence="1 2">
    <name type="scientific">Grifola frondosa</name>
    <name type="common">Maitake</name>
    <name type="synonym">Polyporus frondosus</name>
    <dbReference type="NCBI Taxonomy" id="5627"/>
    <lineage>
        <taxon>Eukaryota</taxon>
        <taxon>Fungi</taxon>
        <taxon>Dikarya</taxon>
        <taxon>Basidiomycota</taxon>
        <taxon>Agaricomycotina</taxon>
        <taxon>Agaricomycetes</taxon>
        <taxon>Polyporales</taxon>
        <taxon>Grifolaceae</taxon>
        <taxon>Grifola</taxon>
    </lineage>
</organism>